<accession>A0A195ECN4</accession>
<sequence length="129" mass="14576">MSRLPFISPKYPDYPYVPKGSQLEPGSASGRESYVILFAPRNHGRDCNRVVTRGKAIRFTVPSFKKKSSSDSAANQNPETRFARARRMINQLFSFSSIPPLILNIAQRRVCAVQRAMMSDLFADLFGFK</sequence>
<keyword evidence="2" id="KW-1185">Reference proteome</keyword>
<protein>
    <submittedName>
        <fullName evidence="1">Uncharacterized protein</fullName>
    </submittedName>
</protein>
<name>A0A195ECN4_9HYME</name>
<evidence type="ECO:0000313" key="2">
    <source>
        <dbReference type="Proteomes" id="UP000078492"/>
    </source>
</evidence>
<dbReference type="AlphaFoldDB" id="A0A195ECN4"/>
<dbReference type="EMBL" id="KQ979074">
    <property type="protein sequence ID" value="KYN22973.1"/>
    <property type="molecule type" value="Genomic_DNA"/>
</dbReference>
<reference evidence="1 2" key="1">
    <citation type="submission" date="2015-09" db="EMBL/GenBank/DDBJ databases">
        <title>Trachymyrmex cornetzi WGS genome.</title>
        <authorList>
            <person name="Nygaard S."/>
            <person name="Hu H."/>
            <person name="Boomsma J."/>
            <person name="Zhang G."/>
        </authorList>
    </citation>
    <scope>NUCLEOTIDE SEQUENCE [LARGE SCALE GENOMIC DNA]</scope>
    <source>
        <strain evidence="1">Tcor2-1</strain>
        <tissue evidence="1">Whole body</tissue>
    </source>
</reference>
<proteinExistence type="predicted"/>
<evidence type="ECO:0000313" key="1">
    <source>
        <dbReference type="EMBL" id="KYN22973.1"/>
    </source>
</evidence>
<dbReference type="Proteomes" id="UP000078492">
    <property type="component" value="Unassembled WGS sequence"/>
</dbReference>
<gene>
    <name evidence="1" type="ORF">ALC57_04756</name>
</gene>
<organism evidence="1 2">
    <name type="scientific">Trachymyrmex cornetzi</name>
    <dbReference type="NCBI Taxonomy" id="471704"/>
    <lineage>
        <taxon>Eukaryota</taxon>
        <taxon>Metazoa</taxon>
        <taxon>Ecdysozoa</taxon>
        <taxon>Arthropoda</taxon>
        <taxon>Hexapoda</taxon>
        <taxon>Insecta</taxon>
        <taxon>Pterygota</taxon>
        <taxon>Neoptera</taxon>
        <taxon>Endopterygota</taxon>
        <taxon>Hymenoptera</taxon>
        <taxon>Apocrita</taxon>
        <taxon>Aculeata</taxon>
        <taxon>Formicoidea</taxon>
        <taxon>Formicidae</taxon>
        <taxon>Myrmicinae</taxon>
        <taxon>Trachymyrmex</taxon>
    </lineage>
</organism>